<dbReference type="PROSITE" id="PS00671">
    <property type="entry name" value="D_2_HYDROXYACID_DH_3"/>
    <property type="match status" value="1"/>
</dbReference>
<dbReference type="InterPro" id="IPR029753">
    <property type="entry name" value="D-isomer_DH_CS"/>
</dbReference>
<dbReference type="Pfam" id="PF00389">
    <property type="entry name" value="2-Hacid_dh"/>
    <property type="match status" value="1"/>
</dbReference>
<evidence type="ECO:0000256" key="6">
    <source>
        <dbReference type="ARBA" id="ARBA00023002"/>
    </source>
</evidence>
<keyword evidence="6" id="KW-0560">Oxidoreductase</keyword>
<dbReference type="PANTHER" id="PTHR42789:SF1">
    <property type="entry name" value="D-ISOMER SPECIFIC 2-HYDROXYACID DEHYDROGENASE FAMILY PROTEIN (AFU_ORTHOLOGUE AFUA_6G10090)"/>
    <property type="match status" value="1"/>
</dbReference>
<keyword evidence="7" id="KW-0520">NAD</keyword>
<dbReference type="PANTHER" id="PTHR42789">
    <property type="entry name" value="D-ISOMER SPECIFIC 2-HYDROXYACID DEHYDROGENASE FAMILY PROTEIN (AFU_ORTHOLOGUE AFUA_6G10090)"/>
    <property type="match status" value="1"/>
</dbReference>
<dbReference type="SUPFAM" id="SSF143548">
    <property type="entry name" value="Serine metabolism enzymes domain"/>
    <property type="match status" value="1"/>
</dbReference>
<feature type="domain" description="ACT" evidence="10">
    <location>
        <begin position="449"/>
        <end position="521"/>
    </location>
</feature>
<dbReference type="AlphaFoldDB" id="A0A381SYC2"/>
<proteinExistence type="inferred from homology"/>
<name>A0A381SYC2_9ZZZZ</name>
<dbReference type="CDD" id="cd04902">
    <property type="entry name" value="ACT_3PGDH-xct"/>
    <property type="match status" value="1"/>
</dbReference>
<dbReference type="EC" id="1.1.1.95" evidence="3"/>
<reference evidence="11" key="1">
    <citation type="submission" date="2018-05" db="EMBL/GenBank/DDBJ databases">
        <authorList>
            <person name="Lanie J.A."/>
            <person name="Ng W.-L."/>
            <person name="Kazmierczak K.M."/>
            <person name="Andrzejewski T.M."/>
            <person name="Davidsen T.M."/>
            <person name="Wayne K.J."/>
            <person name="Tettelin H."/>
            <person name="Glass J.I."/>
            <person name="Rusch D."/>
            <person name="Podicherti R."/>
            <person name="Tsui H.-C.T."/>
            <person name="Winkler M.E."/>
        </authorList>
    </citation>
    <scope>NUCLEOTIDE SEQUENCE</scope>
</reference>
<dbReference type="InterPro" id="IPR036291">
    <property type="entry name" value="NAD(P)-bd_dom_sf"/>
</dbReference>
<dbReference type="Gene3D" id="3.40.50.720">
    <property type="entry name" value="NAD(P)-binding Rossmann-like Domain"/>
    <property type="match status" value="2"/>
</dbReference>
<evidence type="ECO:0000313" key="11">
    <source>
        <dbReference type="EMBL" id="SVA09035.1"/>
    </source>
</evidence>
<dbReference type="InterPro" id="IPR045626">
    <property type="entry name" value="PGDH_ASB_dom"/>
</dbReference>
<evidence type="ECO:0000256" key="5">
    <source>
        <dbReference type="ARBA" id="ARBA00022605"/>
    </source>
</evidence>
<evidence type="ECO:0000256" key="2">
    <source>
        <dbReference type="ARBA" id="ARBA00005854"/>
    </source>
</evidence>
<dbReference type="UniPathway" id="UPA00135">
    <property type="reaction ID" value="UER00196"/>
</dbReference>
<evidence type="ECO:0000259" key="10">
    <source>
        <dbReference type="PROSITE" id="PS51671"/>
    </source>
</evidence>
<dbReference type="Pfam" id="PF02826">
    <property type="entry name" value="2-Hacid_dh_C"/>
    <property type="match status" value="1"/>
</dbReference>
<dbReference type="InterPro" id="IPR002912">
    <property type="entry name" value="ACT_dom"/>
</dbReference>
<dbReference type="GO" id="GO:0004617">
    <property type="term" value="F:phosphoglycerate dehydrogenase activity"/>
    <property type="evidence" value="ECO:0007669"/>
    <property type="project" value="UniProtKB-EC"/>
</dbReference>
<comment type="pathway">
    <text evidence="1">Amino-acid biosynthesis; L-serine biosynthesis; L-serine from 3-phospho-D-glycerate: step 1/3.</text>
</comment>
<keyword evidence="8" id="KW-0718">Serine biosynthesis</keyword>
<dbReference type="SUPFAM" id="SSF52283">
    <property type="entry name" value="Formate/glycerate dehydrogenase catalytic domain-like"/>
    <property type="match status" value="1"/>
</dbReference>
<dbReference type="InterPro" id="IPR050857">
    <property type="entry name" value="D-2-hydroxyacid_DH"/>
</dbReference>
<dbReference type="Gene3D" id="3.30.70.260">
    <property type="match status" value="1"/>
</dbReference>
<dbReference type="CDD" id="cd12173">
    <property type="entry name" value="PGDH_4"/>
    <property type="match status" value="1"/>
</dbReference>
<keyword evidence="5" id="KW-0028">Amino-acid biosynthesis</keyword>
<dbReference type="SUPFAM" id="SSF51735">
    <property type="entry name" value="NAD(P)-binding Rossmann-fold domains"/>
    <property type="match status" value="1"/>
</dbReference>
<dbReference type="SUPFAM" id="SSF55021">
    <property type="entry name" value="ACT-like"/>
    <property type="match status" value="1"/>
</dbReference>
<organism evidence="11">
    <name type="scientific">marine metagenome</name>
    <dbReference type="NCBI Taxonomy" id="408172"/>
    <lineage>
        <taxon>unclassified sequences</taxon>
        <taxon>metagenomes</taxon>
        <taxon>ecological metagenomes</taxon>
    </lineage>
</organism>
<comment type="similarity">
    <text evidence="2">Belongs to the D-isomer specific 2-hydroxyacid dehydrogenase family.</text>
</comment>
<evidence type="ECO:0000256" key="7">
    <source>
        <dbReference type="ARBA" id="ARBA00023027"/>
    </source>
</evidence>
<dbReference type="Pfam" id="PF19304">
    <property type="entry name" value="PGDH_inter"/>
    <property type="match status" value="1"/>
</dbReference>
<dbReference type="Gene3D" id="3.30.1330.90">
    <property type="entry name" value="D-3-phosphoglycerate dehydrogenase, domain 3"/>
    <property type="match status" value="1"/>
</dbReference>
<dbReference type="InterPro" id="IPR006139">
    <property type="entry name" value="D-isomer_2_OHA_DH_cat_dom"/>
</dbReference>
<dbReference type="PROSITE" id="PS00065">
    <property type="entry name" value="D_2_HYDROXYACID_DH_1"/>
    <property type="match status" value="1"/>
</dbReference>
<accession>A0A381SYC2</accession>
<dbReference type="GO" id="GO:0006564">
    <property type="term" value="P:L-serine biosynthetic process"/>
    <property type="evidence" value="ECO:0007669"/>
    <property type="project" value="UniProtKB-KW"/>
</dbReference>
<evidence type="ECO:0000256" key="3">
    <source>
        <dbReference type="ARBA" id="ARBA00013143"/>
    </source>
</evidence>
<dbReference type="PROSITE" id="PS51671">
    <property type="entry name" value="ACT"/>
    <property type="match status" value="1"/>
</dbReference>
<dbReference type="NCBIfam" id="TIGR01327">
    <property type="entry name" value="PGDH"/>
    <property type="match status" value="1"/>
</dbReference>
<dbReference type="FunFam" id="3.40.50.720:FF:000021">
    <property type="entry name" value="D-3-phosphoglycerate dehydrogenase"/>
    <property type="match status" value="1"/>
</dbReference>
<dbReference type="InterPro" id="IPR029752">
    <property type="entry name" value="D-isomer_DH_CS1"/>
</dbReference>
<dbReference type="InterPro" id="IPR006140">
    <property type="entry name" value="D-isomer_DH_NAD-bd"/>
</dbReference>
<gene>
    <name evidence="11" type="ORF">METZ01_LOCUS61889</name>
</gene>
<comment type="catalytic activity">
    <reaction evidence="9">
        <text>(2R)-3-phosphoglycerate + NAD(+) = 3-phosphooxypyruvate + NADH + H(+)</text>
        <dbReference type="Rhea" id="RHEA:12641"/>
        <dbReference type="ChEBI" id="CHEBI:15378"/>
        <dbReference type="ChEBI" id="CHEBI:18110"/>
        <dbReference type="ChEBI" id="CHEBI:57540"/>
        <dbReference type="ChEBI" id="CHEBI:57945"/>
        <dbReference type="ChEBI" id="CHEBI:58272"/>
        <dbReference type="EC" id="1.1.1.95"/>
    </reaction>
</comment>
<dbReference type="InterPro" id="IPR029009">
    <property type="entry name" value="ASB_dom_sf"/>
</dbReference>
<dbReference type="GO" id="GO:0051287">
    <property type="term" value="F:NAD binding"/>
    <property type="evidence" value="ECO:0007669"/>
    <property type="project" value="InterPro"/>
</dbReference>
<evidence type="ECO:0000256" key="1">
    <source>
        <dbReference type="ARBA" id="ARBA00005216"/>
    </source>
</evidence>
<evidence type="ECO:0000256" key="8">
    <source>
        <dbReference type="ARBA" id="ARBA00023299"/>
    </source>
</evidence>
<evidence type="ECO:0000256" key="9">
    <source>
        <dbReference type="ARBA" id="ARBA00048731"/>
    </source>
</evidence>
<dbReference type="InterPro" id="IPR045865">
    <property type="entry name" value="ACT-like_dom_sf"/>
</dbReference>
<protein>
    <recommendedName>
        <fullName evidence="4">D-3-phosphoglycerate dehydrogenase</fullName>
        <ecNumber evidence="3">1.1.1.95</ecNumber>
    </recommendedName>
</protein>
<evidence type="ECO:0000256" key="4">
    <source>
        <dbReference type="ARBA" id="ARBA00021582"/>
    </source>
</evidence>
<dbReference type="EMBL" id="UINC01003761">
    <property type="protein sequence ID" value="SVA09035.1"/>
    <property type="molecule type" value="Genomic_DNA"/>
</dbReference>
<sequence length="521" mass="56794">MVSDPIADKGIEILEEAGFDIVYNPNPSNDELHTLASDTNAWVVRSGTKITAELLKDARNLQVIGRAGVGVDNIDIKEATNQGVIVMNNPDGNTISAAEHTIAMMMALSRNIQLGHMGIVNGEWNRSSLVGNELKGKTLGVVGLGRIGREVIKRAIGLEMKIIGYDPFVNQDVFDQDTVSLIDLDTLTQESDYITLHMPLLDSTKNLFNTERLSKMKSSARIINVARGGIINETDLANALNNDVIAGAAIDVFESEPLDMTSPLVKAKNVLLTPHLGASTHEASEGVSFGICRQIRDFILDDKLSNPINMPITDMAQLKQIRPYLELAETLGKIEMQLAESPVKLVSVECFGNIEDSKPIALSFLIGLFHDMTDNRINFVNAAVIAEERGISFSHSLNTEPVSFANLIVAHIETEEGTIEVAGSVFGDQHPRIVDIMGYEVDVRPEGNMLFVQNKDVPGVIGKVGMLLGEGGVNIAEYLLSRTPNNDSAYSVIKFDGEINDKLLETLKQVDEILSVKQLHV</sequence>
<dbReference type="InterPro" id="IPR006236">
    <property type="entry name" value="PGDH"/>
</dbReference>